<name>A0A4R9BNW3_9MICO</name>
<dbReference type="AlphaFoldDB" id="A0A4R9BNW3"/>
<organism evidence="1 2">
    <name type="scientific">Cryobacterium lactosi</name>
    <dbReference type="NCBI Taxonomy" id="1259202"/>
    <lineage>
        <taxon>Bacteria</taxon>
        <taxon>Bacillati</taxon>
        <taxon>Actinomycetota</taxon>
        <taxon>Actinomycetes</taxon>
        <taxon>Micrococcales</taxon>
        <taxon>Microbacteriaceae</taxon>
        <taxon>Cryobacterium</taxon>
    </lineage>
</organism>
<dbReference type="EMBL" id="SOHM01000031">
    <property type="protein sequence ID" value="TFD87021.1"/>
    <property type="molecule type" value="Genomic_DNA"/>
</dbReference>
<reference evidence="1 2" key="1">
    <citation type="submission" date="2019-03" db="EMBL/GenBank/DDBJ databases">
        <title>Genomics of glacier-inhabiting Cryobacterium strains.</title>
        <authorList>
            <person name="Liu Q."/>
            <person name="Xin Y.-H."/>
        </authorList>
    </citation>
    <scope>NUCLEOTIDE SEQUENCE [LARGE SCALE GENOMIC DNA]</scope>
    <source>
        <strain evidence="1 2">Sr59</strain>
    </source>
</reference>
<dbReference type="RefSeq" id="WP_134641502.1">
    <property type="nucleotide sequence ID" value="NZ_SOHM01000031.1"/>
</dbReference>
<comment type="caution">
    <text evidence="1">The sequence shown here is derived from an EMBL/GenBank/DDBJ whole genome shotgun (WGS) entry which is preliminary data.</text>
</comment>
<proteinExistence type="predicted"/>
<accession>A0A4R9BNW3</accession>
<dbReference type="Proteomes" id="UP000298468">
    <property type="component" value="Unassembled WGS sequence"/>
</dbReference>
<keyword evidence="2" id="KW-1185">Reference proteome</keyword>
<sequence length="203" mass="22720">MASPTTAPRVHAETRAQWRRWLLVNHELERSVWLVSWKKATGKPSVSYDDAVSEALCVGWVDSKPQKLDDERTMLYFSPRKPTSAWSRPNKIRVEALRAAGLMLPAGEAVIAQAISNGSWALLDEVEDLIVPADLVEAFDDNPPARANWDQFPPSARRGILEWIVQAKRPQTRAARILETAQLASQNQRAAQWKKATDGKGND</sequence>
<evidence type="ECO:0008006" key="3">
    <source>
        <dbReference type="Google" id="ProtNLM"/>
    </source>
</evidence>
<gene>
    <name evidence="1" type="ORF">E3T61_14240</name>
</gene>
<evidence type="ECO:0000313" key="1">
    <source>
        <dbReference type="EMBL" id="TFD87021.1"/>
    </source>
</evidence>
<evidence type="ECO:0000313" key="2">
    <source>
        <dbReference type="Proteomes" id="UP000298468"/>
    </source>
</evidence>
<protein>
    <recommendedName>
        <fullName evidence="3">YdeI/OmpD-associated family protein</fullName>
    </recommendedName>
</protein>
<dbReference type="Pfam" id="PF13376">
    <property type="entry name" value="OmdA"/>
    <property type="match status" value="1"/>
</dbReference>
<dbReference type="OrthoDB" id="9796999at2"/>